<keyword evidence="4 10" id="KW-0547">Nucleotide-binding</keyword>
<evidence type="ECO:0000313" key="12">
    <source>
        <dbReference type="Proteomes" id="UP000184196"/>
    </source>
</evidence>
<dbReference type="InterPro" id="IPR001412">
    <property type="entry name" value="aa-tRNA-synth_I_CS"/>
</dbReference>
<dbReference type="GO" id="GO:0004830">
    <property type="term" value="F:tryptophan-tRNA ligase activity"/>
    <property type="evidence" value="ECO:0007669"/>
    <property type="project" value="UniProtKB-UniRule"/>
</dbReference>
<comment type="similarity">
    <text evidence="1 10">Belongs to the class-I aminoacyl-tRNA synthetase family.</text>
</comment>
<protein>
    <recommendedName>
        <fullName evidence="2 9">Tryptophan--tRNA ligase</fullName>
        <ecNumber evidence="2 9">6.1.1.2</ecNumber>
    </recommendedName>
</protein>
<dbReference type="GO" id="GO:0005829">
    <property type="term" value="C:cytosol"/>
    <property type="evidence" value="ECO:0007669"/>
    <property type="project" value="TreeGrafter"/>
</dbReference>
<evidence type="ECO:0000256" key="2">
    <source>
        <dbReference type="ARBA" id="ARBA00013161"/>
    </source>
</evidence>
<dbReference type="Gene3D" id="1.10.240.10">
    <property type="entry name" value="Tyrosyl-Transfer RNA Synthetase"/>
    <property type="match status" value="1"/>
</dbReference>
<proteinExistence type="inferred from homology"/>
<evidence type="ECO:0000256" key="3">
    <source>
        <dbReference type="ARBA" id="ARBA00022598"/>
    </source>
</evidence>
<dbReference type="EMBL" id="FQUW01000008">
    <property type="protein sequence ID" value="SHE75392.1"/>
    <property type="molecule type" value="Genomic_DNA"/>
</dbReference>
<keyword evidence="5 10" id="KW-0067">ATP-binding</keyword>
<evidence type="ECO:0000256" key="7">
    <source>
        <dbReference type="ARBA" id="ARBA00023146"/>
    </source>
</evidence>
<dbReference type="InterPro" id="IPR002305">
    <property type="entry name" value="aa-tRNA-synth_Ic"/>
</dbReference>
<dbReference type="PANTHER" id="PTHR43766:SF1">
    <property type="entry name" value="TRYPTOPHAN--TRNA LIGASE, MITOCHONDRIAL"/>
    <property type="match status" value="1"/>
</dbReference>
<accession>A0A1M4W351</accession>
<evidence type="ECO:0000256" key="8">
    <source>
        <dbReference type="ARBA" id="ARBA00049929"/>
    </source>
</evidence>
<gene>
    <name evidence="11" type="ORF">SAMN02745218_00791</name>
</gene>
<reference evidence="12" key="1">
    <citation type="submission" date="2016-11" db="EMBL/GenBank/DDBJ databases">
        <authorList>
            <person name="Varghese N."/>
            <person name="Submissions S."/>
        </authorList>
    </citation>
    <scope>NUCLEOTIDE SEQUENCE [LARGE SCALE GENOMIC DNA]</scope>
    <source>
        <strain evidence="12">DSM 11792</strain>
    </source>
</reference>
<dbReference type="Pfam" id="PF00579">
    <property type="entry name" value="tRNA-synt_1b"/>
    <property type="match status" value="1"/>
</dbReference>
<dbReference type="Proteomes" id="UP000184196">
    <property type="component" value="Unassembled WGS sequence"/>
</dbReference>
<name>A0A1M4W351_9FIRM</name>
<evidence type="ECO:0000256" key="10">
    <source>
        <dbReference type="RuleBase" id="RU363036"/>
    </source>
</evidence>
<keyword evidence="12" id="KW-1185">Reference proteome</keyword>
<dbReference type="RefSeq" id="WP_114362069.1">
    <property type="nucleotide sequence ID" value="NZ_FQUW01000008.1"/>
</dbReference>
<keyword evidence="6 10" id="KW-0648">Protein biosynthesis</keyword>
<evidence type="ECO:0000256" key="5">
    <source>
        <dbReference type="ARBA" id="ARBA00022840"/>
    </source>
</evidence>
<keyword evidence="7 10" id="KW-0030">Aminoacyl-tRNA synthetase</keyword>
<dbReference type="InterPro" id="IPR002306">
    <property type="entry name" value="Trp-tRNA-ligase"/>
</dbReference>
<dbReference type="InterPro" id="IPR050203">
    <property type="entry name" value="Trp-tRNA_synthetase"/>
</dbReference>
<dbReference type="Gene3D" id="3.40.50.620">
    <property type="entry name" value="HUPs"/>
    <property type="match status" value="1"/>
</dbReference>
<evidence type="ECO:0000256" key="1">
    <source>
        <dbReference type="ARBA" id="ARBA00005594"/>
    </source>
</evidence>
<dbReference type="GO" id="GO:0006436">
    <property type="term" value="P:tryptophanyl-tRNA aminoacylation"/>
    <property type="evidence" value="ECO:0007669"/>
    <property type="project" value="UniProtKB-UniRule"/>
</dbReference>
<dbReference type="AlphaFoldDB" id="A0A1M4W351"/>
<dbReference type="PANTHER" id="PTHR43766">
    <property type="entry name" value="TRYPTOPHAN--TRNA LIGASE, MITOCHONDRIAL"/>
    <property type="match status" value="1"/>
</dbReference>
<dbReference type="CDD" id="cd00806">
    <property type="entry name" value="TrpRS_core"/>
    <property type="match status" value="1"/>
</dbReference>
<dbReference type="InterPro" id="IPR014729">
    <property type="entry name" value="Rossmann-like_a/b/a_fold"/>
</dbReference>
<evidence type="ECO:0000256" key="6">
    <source>
        <dbReference type="ARBA" id="ARBA00022917"/>
    </source>
</evidence>
<dbReference type="NCBIfam" id="TIGR00233">
    <property type="entry name" value="trpS"/>
    <property type="match status" value="1"/>
</dbReference>
<keyword evidence="3 10" id="KW-0436">Ligase</keyword>
<dbReference type="PROSITE" id="PS00178">
    <property type="entry name" value="AA_TRNA_LIGASE_I"/>
    <property type="match status" value="1"/>
</dbReference>
<dbReference type="EC" id="6.1.1.2" evidence="2 9"/>
<dbReference type="OrthoDB" id="9801042at2"/>
<evidence type="ECO:0000256" key="9">
    <source>
        <dbReference type="NCBIfam" id="TIGR00233"/>
    </source>
</evidence>
<comment type="catalytic activity">
    <reaction evidence="8">
        <text>tRNA(Trp) + L-tryptophan + ATP = L-tryptophyl-tRNA(Trp) + AMP + diphosphate + H(+)</text>
        <dbReference type="Rhea" id="RHEA:24080"/>
        <dbReference type="Rhea" id="RHEA-COMP:9671"/>
        <dbReference type="Rhea" id="RHEA-COMP:9705"/>
        <dbReference type="ChEBI" id="CHEBI:15378"/>
        <dbReference type="ChEBI" id="CHEBI:30616"/>
        <dbReference type="ChEBI" id="CHEBI:33019"/>
        <dbReference type="ChEBI" id="CHEBI:57912"/>
        <dbReference type="ChEBI" id="CHEBI:78442"/>
        <dbReference type="ChEBI" id="CHEBI:78535"/>
        <dbReference type="ChEBI" id="CHEBI:456215"/>
        <dbReference type="EC" id="6.1.1.2"/>
    </reaction>
</comment>
<sequence>MATQRILSGMRPTGRLHIGHLSVLENWVEMQRENQCFFFAADWHALTTAFEHTEGIKENIREMVTDWLAVGLDPEKSVIFIQSDVPETAELHLLFSMIIPLGWLERVPTYKDQVQQFKQQGRDIMTYGFLGYPVLMAADILLYRADAVPVGEDQLPHLELCRELARRFNHLYRPVFPEPQARLSRVPVLPGVDGRKMSKSYANDIGLMAELDEIRRRVNAMVTDPARIHKTDPGHPEVCVVHKYHGIYTGHRLAEIEEECRAGRVGCVACKRLLTESLEAVLAPLRERRLQIAAREGYVEEVLAEGARRARAEAARTMSLVREAMQI</sequence>
<evidence type="ECO:0000313" key="11">
    <source>
        <dbReference type="EMBL" id="SHE75392.1"/>
    </source>
</evidence>
<organism evidence="11 12">
    <name type="scientific">Desulfofundulus australicus DSM 11792</name>
    <dbReference type="NCBI Taxonomy" id="1121425"/>
    <lineage>
        <taxon>Bacteria</taxon>
        <taxon>Bacillati</taxon>
        <taxon>Bacillota</taxon>
        <taxon>Clostridia</taxon>
        <taxon>Eubacteriales</taxon>
        <taxon>Peptococcaceae</taxon>
        <taxon>Desulfofundulus</taxon>
    </lineage>
</organism>
<dbReference type="PRINTS" id="PR01039">
    <property type="entry name" value="TRNASYNTHTRP"/>
</dbReference>
<evidence type="ECO:0000256" key="4">
    <source>
        <dbReference type="ARBA" id="ARBA00022741"/>
    </source>
</evidence>
<dbReference type="GO" id="GO:0005524">
    <property type="term" value="F:ATP binding"/>
    <property type="evidence" value="ECO:0007669"/>
    <property type="project" value="UniProtKB-KW"/>
</dbReference>
<dbReference type="SUPFAM" id="SSF52374">
    <property type="entry name" value="Nucleotidylyl transferase"/>
    <property type="match status" value="1"/>
</dbReference>
<dbReference type="FunFam" id="1.10.240.10:FF:000005">
    <property type="entry name" value="Tryptophan--tRNA ligase"/>
    <property type="match status" value="1"/>
</dbReference>